<evidence type="ECO:0000256" key="2">
    <source>
        <dbReference type="ARBA" id="ARBA00002988"/>
    </source>
</evidence>
<evidence type="ECO:0000256" key="6">
    <source>
        <dbReference type="ARBA" id="ARBA00021623"/>
    </source>
</evidence>
<dbReference type="InterPro" id="IPR008279">
    <property type="entry name" value="PEP-util_enz_mobile_dom"/>
</dbReference>
<evidence type="ECO:0000256" key="11">
    <source>
        <dbReference type="ARBA" id="ARBA00022840"/>
    </source>
</evidence>
<protein>
    <recommendedName>
        <fullName evidence="6">Phosphoenolpyruvate synthase</fullName>
        <ecNumber evidence="5">2.7.9.2</ecNumber>
    </recommendedName>
    <alternativeName>
        <fullName evidence="13">Pyruvate, water dikinase</fullName>
    </alternativeName>
</protein>
<evidence type="ECO:0000256" key="9">
    <source>
        <dbReference type="ARBA" id="ARBA00022741"/>
    </source>
</evidence>
<evidence type="ECO:0000256" key="10">
    <source>
        <dbReference type="ARBA" id="ARBA00022777"/>
    </source>
</evidence>
<dbReference type="SUPFAM" id="SSF52009">
    <property type="entry name" value="Phosphohistidine domain"/>
    <property type="match status" value="1"/>
</dbReference>
<dbReference type="GO" id="GO:0005524">
    <property type="term" value="F:ATP binding"/>
    <property type="evidence" value="ECO:0007669"/>
    <property type="project" value="UniProtKB-KW"/>
</dbReference>
<dbReference type="GO" id="GO:0046872">
    <property type="term" value="F:metal ion binding"/>
    <property type="evidence" value="ECO:0007669"/>
    <property type="project" value="UniProtKB-KW"/>
</dbReference>
<dbReference type="InterPro" id="IPR013815">
    <property type="entry name" value="ATP_grasp_subdomain_1"/>
</dbReference>
<evidence type="ECO:0000256" key="3">
    <source>
        <dbReference type="ARBA" id="ARBA00004742"/>
    </source>
</evidence>
<keyword evidence="9" id="KW-0547">Nucleotide-binding</keyword>
<organism evidence="17 18">
    <name type="scientific">Nitratidesulfovibrio vulgaris (strain DP4)</name>
    <name type="common">Desulfovibrio vulgaris</name>
    <dbReference type="NCBI Taxonomy" id="391774"/>
    <lineage>
        <taxon>Bacteria</taxon>
        <taxon>Pseudomonadati</taxon>
        <taxon>Thermodesulfobacteriota</taxon>
        <taxon>Desulfovibrionia</taxon>
        <taxon>Desulfovibrionales</taxon>
        <taxon>Desulfovibrionaceae</taxon>
        <taxon>Nitratidesulfovibrio</taxon>
    </lineage>
</organism>
<evidence type="ECO:0000256" key="5">
    <source>
        <dbReference type="ARBA" id="ARBA00011996"/>
    </source>
</evidence>
<evidence type="ECO:0000256" key="7">
    <source>
        <dbReference type="ARBA" id="ARBA00022679"/>
    </source>
</evidence>
<evidence type="ECO:0000256" key="12">
    <source>
        <dbReference type="ARBA" id="ARBA00022842"/>
    </source>
</evidence>
<evidence type="ECO:0000256" key="8">
    <source>
        <dbReference type="ARBA" id="ARBA00022723"/>
    </source>
</evidence>
<evidence type="ECO:0000313" key="18">
    <source>
        <dbReference type="Proteomes" id="UP000009173"/>
    </source>
</evidence>
<dbReference type="Proteomes" id="UP000009173">
    <property type="component" value="Chromosome"/>
</dbReference>
<evidence type="ECO:0000256" key="14">
    <source>
        <dbReference type="ARBA" id="ARBA00047700"/>
    </source>
</evidence>
<dbReference type="KEGG" id="dvl:Dvul_0151"/>
<feature type="domain" description="Pyruvate phosphate dikinase AMP/ATP-binding" evidence="16">
    <location>
        <begin position="141"/>
        <end position="232"/>
    </location>
</feature>
<keyword evidence="17" id="KW-0670">Pyruvate</keyword>
<dbReference type="InterPro" id="IPR002192">
    <property type="entry name" value="PPDK_AMP/ATP-bd"/>
</dbReference>
<feature type="domain" description="Pyruvate phosphate dikinase AMP/ATP-binding" evidence="16">
    <location>
        <begin position="290"/>
        <end position="381"/>
    </location>
</feature>
<comment type="function">
    <text evidence="2">Catalyzes the phosphorylation of pyruvate to phosphoenolpyruvate.</text>
</comment>
<dbReference type="AlphaFoldDB" id="A0A0H3A5C2"/>
<gene>
    <name evidence="17" type="ordered locus">Dvul_0151</name>
</gene>
<dbReference type="RefSeq" id="WP_011791422.1">
    <property type="nucleotide sequence ID" value="NC_008751.1"/>
</dbReference>
<evidence type="ECO:0000259" key="15">
    <source>
        <dbReference type="Pfam" id="PF00391"/>
    </source>
</evidence>
<keyword evidence="7 17" id="KW-0808">Transferase</keyword>
<dbReference type="PANTHER" id="PTHR43030:SF1">
    <property type="entry name" value="PHOSPHOENOLPYRUVATE SYNTHASE"/>
    <property type="match status" value="1"/>
</dbReference>
<evidence type="ECO:0000313" key="17">
    <source>
        <dbReference type="EMBL" id="ABM27175.1"/>
    </source>
</evidence>
<keyword evidence="10 17" id="KW-0418">Kinase</keyword>
<dbReference type="PANTHER" id="PTHR43030">
    <property type="entry name" value="PHOSPHOENOLPYRUVATE SYNTHASE"/>
    <property type="match status" value="1"/>
</dbReference>
<keyword evidence="12" id="KW-0460">Magnesium</keyword>
<evidence type="ECO:0000259" key="16">
    <source>
        <dbReference type="Pfam" id="PF01326"/>
    </source>
</evidence>
<dbReference type="Gene3D" id="3.30.1490.20">
    <property type="entry name" value="ATP-grasp fold, A domain"/>
    <property type="match status" value="1"/>
</dbReference>
<dbReference type="EC" id="2.7.9.2" evidence="5"/>
<dbReference type="SUPFAM" id="SSF56059">
    <property type="entry name" value="Glutathione synthetase ATP-binding domain-like"/>
    <property type="match status" value="1"/>
</dbReference>
<dbReference type="HOGENOM" id="CLU_011040_0_0_7"/>
<dbReference type="GO" id="GO:0008986">
    <property type="term" value="F:pyruvate, water dikinase activity"/>
    <property type="evidence" value="ECO:0007669"/>
    <property type="project" value="UniProtKB-EC"/>
</dbReference>
<comment type="similarity">
    <text evidence="4">Belongs to the PEP-utilizing enzyme family.</text>
</comment>
<dbReference type="UniPathway" id="UPA00138"/>
<accession>A0A0H3A5C2</accession>
<keyword evidence="11" id="KW-0067">ATP-binding</keyword>
<name>A0A0H3A5C2_NITV4</name>
<dbReference type="InterPro" id="IPR006319">
    <property type="entry name" value="PEP_synth"/>
</dbReference>
<dbReference type="EMBL" id="CP000527">
    <property type="protein sequence ID" value="ABM27175.1"/>
    <property type="molecule type" value="Genomic_DNA"/>
</dbReference>
<evidence type="ECO:0000256" key="4">
    <source>
        <dbReference type="ARBA" id="ARBA00007837"/>
    </source>
</evidence>
<dbReference type="Gene3D" id="3.50.30.10">
    <property type="entry name" value="Phosphohistidine domain"/>
    <property type="match status" value="1"/>
</dbReference>
<evidence type="ECO:0000256" key="13">
    <source>
        <dbReference type="ARBA" id="ARBA00033470"/>
    </source>
</evidence>
<proteinExistence type="inferred from homology"/>
<comment type="pathway">
    <text evidence="3">Carbohydrate biosynthesis; gluconeogenesis.</text>
</comment>
<dbReference type="Pfam" id="PF01326">
    <property type="entry name" value="PPDK_N"/>
    <property type="match status" value="2"/>
</dbReference>
<dbReference type="InterPro" id="IPR036637">
    <property type="entry name" value="Phosphohistidine_dom_sf"/>
</dbReference>
<comment type="cofactor">
    <cofactor evidence="1">
        <name>Mg(2+)</name>
        <dbReference type="ChEBI" id="CHEBI:18420"/>
    </cofactor>
</comment>
<dbReference type="GO" id="GO:0006094">
    <property type="term" value="P:gluconeogenesis"/>
    <property type="evidence" value="ECO:0007669"/>
    <property type="project" value="UniProtKB-UniPathway"/>
</dbReference>
<feature type="domain" description="PEP-utilising enzyme mobile" evidence="15">
    <location>
        <begin position="491"/>
        <end position="562"/>
    </location>
</feature>
<sequence length="887" mass="96121">MSWLRWLPFRKKTAASSATRPEDAFAARYHRFKLFLGAWGKFQELMTELELTLCCVNPFGMQTVRALCTRITTQVFQCMRQLDELAPGRFAALEERFNAVQSEVAALVYGRTDDMDGPLALPLGDPGLDSADRADPAMTRLAGLRGALGVRVPEGFIATAAACQRMMRHGGLQEEVSRRVQASGGIRPDNIEGLSSSIRSLILDAPVPDDVADALMDSMRSLRQRTGGVPVRVLLRGRVWPLTTDGAIPGTGHDASTGLVSVISGGEGAQADDGGMTLWGPLLSGTDADRESVLAAFRATLALKYSPQATIYRRYRGLRDAGTCVCVGFFVVGDPVAGGVAYTGNPLHVRDDSVHVYAGAGLPESVETGEHDVDAYHVWRTAPRGVRLHSHARPDAPVLDDAQACAVADLALTVEAAAGCRQEVDWLLDAAGRLTLLHARLLPEAAPLPPEERIEDSCPAEALACGGVTVSPGAACGPVHVVRTLEDIRTFPDGGVLVVERPLAAWGMVLDRACAVVAEYGTPACSLGAVAREFGKPAVFGLRGALDALAGVDSVTVCGDAGVVYADYVYDIVSAAPPAHNFMPRSPVHRTLAEAAHHILPLTFDPESPDFKARNCQTFHDIARYCHEQAVGEMFRFGSQQAYAPSRVKQLQCDVPKQFWVVDLDDAFPVGLKGPLVLASRIQSVPFRALWRGMNAIPWEGPPPVDAKGFLSVMFEATANPHLDPASQSAFFSEKNYFMVSSNYCSLHSRFGFHFVAVESLVGERTQENYVVFQLRGGAANIERRILRVQFVAELLQNFGFTPVVRRDALTARLEGIDRETAERHLRVAGHLTIHTRQMDMIMTDVAQLAVRREKLLAECARLRDEPVERMEGAVDGRPSDTDGGDI</sequence>
<keyword evidence="8" id="KW-0479">Metal-binding</keyword>
<reference evidence="18" key="1">
    <citation type="journal article" date="2009" name="Environ. Microbiol.">
        <title>Contribution of mobile genetic elements to Desulfovibrio vulgaris genome plasticity.</title>
        <authorList>
            <person name="Walker C.B."/>
            <person name="Stolyar S."/>
            <person name="Chivian D."/>
            <person name="Pinel N."/>
            <person name="Gabster J.A."/>
            <person name="Dehal P.S."/>
            <person name="He Z."/>
            <person name="Yang Z.K."/>
            <person name="Yen H.C."/>
            <person name="Zhou J."/>
            <person name="Wall J.D."/>
            <person name="Hazen T.C."/>
            <person name="Arkin A.P."/>
            <person name="Stahl D.A."/>
        </authorList>
    </citation>
    <scope>NUCLEOTIDE SEQUENCE [LARGE SCALE GENOMIC DNA]</scope>
    <source>
        <strain evidence="18">DP4</strain>
    </source>
</reference>
<dbReference type="Pfam" id="PF00391">
    <property type="entry name" value="PEP-utilizers"/>
    <property type="match status" value="1"/>
</dbReference>
<comment type="catalytic activity">
    <reaction evidence="14">
        <text>pyruvate + ATP + H2O = phosphoenolpyruvate + AMP + phosphate + 2 H(+)</text>
        <dbReference type="Rhea" id="RHEA:11364"/>
        <dbReference type="ChEBI" id="CHEBI:15361"/>
        <dbReference type="ChEBI" id="CHEBI:15377"/>
        <dbReference type="ChEBI" id="CHEBI:15378"/>
        <dbReference type="ChEBI" id="CHEBI:30616"/>
        <dbReference type="ChEBI" id="CHEBI:43474"/>
        <dbReference type="ChEBI" id="CHEBI:58702"/>
        <dbReference type="ChEBI" id="CHEBI:456215"/>
        <dbReference type="EC" id="2.7.9.2"/>
    </reaction>
</comment>
<evidence type="ECO:0000256" key="1">
    <source>
        <dbReference type="ARBA" id="ARBA00001946"/>
    </source>
</evidence>